<dbReference type="InterPro" id="IPR001585">
    <property type="entry name" value="TAL/FSA"/>
</dbReference>
<protein>
    <recommendedName>
        <fullName evidence="5 10">Transaldolase</fullName>
        <ecNumber evidence="5 10">2.2.1.2</ecNumber>
    </recommendedName>
</protein>
<gene>
    <name evidence="10 11" type="primary">tal</name>
    <name evidence="11" type="ORF">COV72_05845</name>
</gene>
<dbReference type="PIRSF" id="PIRSF036915">
    <property type="entry name" value="Trnald_Bac_Plnt"/>
    <property type="match status" value="1"/>
</dbReference>
<comment type="pathway">
    <text evidence="3 10">Carbohydrate degradation; pentose phosphate pathway; D-glyceraldehyde 3-phosphate and beta-D-fructose 6-phosphate from D-ribose 5-phosphate and D-xylulose 5-phosphate (non-oxidative stage): step 2/3.</text>
</comment>
<evidence type="ECO:0000313" key="12">
    <source>
        <dbReference type="Proteomes" id="UP000229641"/>
    </source>
</evidence>
<evidence type="ECO:0000256" key="8">
    <source>
        <dbReference type="ARBA" id="ARBA00023126"/>
    </source>
</evidence>
<dbReference type="HAMAP" id="MF_00493">
    <property type="entry name" value="Transaldolase_2"/>
    <property type="match status" value="1"/>
</dbReference>
<feature type="active site" description="Schiff-base intermediate with substrate" evidence="10">
    <location>
        <position position="140"/>
    </location>
</feature>
<keyword evidence="9 10" id="KW-0704">Schiff base</keyword>
<dbReference type="GO" id="GO:0005737">
    <property type="term" value="C:cytoplasm"/>
    <property type="evidence" value="ECO:0007669"/>
    <property type="project" value="UniProtKB-SubCell"/>
</dbReference>
<comment type="function">
    <text evidence="1 10">Transaldolase is important for the balance of metabolites in the pentose-phosphate pathway.</text>
</comment>
<dbReference type="Proteomes" id="UP000229641">
    <property type="component" value="Unassembled WGS sequence"/>
</dbReference>
<dbReference type="AlphaFoldDB" id="A0A2H0LWK1"/>
<accession>A0A2H0LWK1</accession>
<name>A0A2H0LWK1_9BACT</name>
<evidence type="ECO:0000256" key="6">
    <source>
        <dbReference type="ARBA" id="ARBA00022490"/>
    </source>
</evidence>
<dbReference type="InterPro" id="IPR013785">
    <property type="entry name" value="Aldolase_TIM"/>
</dbReference>
<dbReference type="Pfam" id="PF00923">
    <property type="entry name" value="TAL_FSA"/>
    <property type="match status" value="1"/>
</dbReference>
<evidence type="ECO:0000256" key="1">
    <source>
        <dbReference type="ARBA" id="ARBA00003518"/>
    </source>
</evidence>
<keyword evidence="8 10" id="KW-0570">Pentose shunt</keyword>
<dbReference type="CDD" id="cd00955">
    <property type="entry name" value="Transaldolase_like"/>
    <property type="match status" value="1"/>
</dbReference>
<evidence type="ECO:0000256" key="9">
    <source>
        <dbReference type="ARBA" id="ARBA00023270"/>
    </source>
</evidence>
<evidence type="ECO:0000256" key="4">
    <source>
        <dbReference type="ARBA" id="ARBA00008426"/>
    </source>
</evidence>
<comment type="subcellular location">
    <subcellularLocation>
        <location evidence="2 10">Cytoplasm</location>
    </subcellularLocation>
</comment>
<sequence length="379" mass="41639">MDNTKITQLANFGQSAWLDYISRSLIETKKLEELIGLGLRGLTSNPAIFEKAINSGSDYDQAIYNLCRSGKSAFEIYDCLTIQDIRDAADIFMPVFKDTGGLDGYVSLEINPKLAYDKGQTIEEGKRLQREVARPNLMLKVPATEEGFSAIEELTACGMNVNATLIFSLKQYVNTANAYIRGINRYLKSNSDANKIRSVASCFVSRIDTVIDDRLDELARDKPAGSDKDNLLKLKGKAAVSNCAFIYKNYSEIFSSAQFKNISLKGANPQRVLWASTSTKNPAYRDIKYVIELIAKNTVNTLPQNTLEAFLGHGSVKEALTSDVFCADNIISALEKAGIGINDVCADLLRGGLAAFEKSFDALLSAIEAKKERLCVIAN</sequence>
<dbReference type="SUPFAM" id="SSF51569">
    <property type="entry name" value="Aldolase"/>
    <property type="match status" value="1"/>
</dbReference>
<evidence type="ECO:0000256" key="10">
    <source>
        <dbReference type="HAMAP-Rule" id="MF_00493"/>
    </source>
</evidence>
<dbReference type="PANTHER" id="PTHR10683:SF31">
    <property type="entry name" value="TRANSALDOLASE"/>
    <property type="match status" value="1"/>
</dbReference>
<dbReference type="InterPro" id="IPR004732">
    <property type="entry name" value="Transaldolase_2"/>
</dbReference>
<dbReference type="EMBL" id="PCWA01000084">
    <property type="protein sequence ID" value="PIQ88800.1"/>
    <property type="molecule type" value="Genomic_DNA"/>
</dbReference>
<dbReference type="GO" id="GO:0006098">
    <property type="term" value="P:pentose-phosphate shunt"/>
    <property type="evidence" value="ECO:0007669"/>
    <property type="project" value="UniProtKB-UniRule"/>
</dbReference>
<evidence type="ECO:0000256" key="7">
    <source>
        <dbReference type="ARBA" id="ARBA00022679"/>
    </source>
</evidence>
<reference evidence="11 12" key="1">
    <citation type="submission" date="2017-09" db="EMBL/GenBank/DDBJ databases">
        <title>Depth-based differentiation of microbial function through sediment-hosted aquifers and enrichment of novel symbionts in the deep terrestrial subsurface.</title>
        <authorList>
            <person name="Probst A.J."/>
            <person name="Ladd B."/>
            <person name="Jarett J.K."/>
            <person name="Geller-Mcgrath D.E."/>
            <person name="Sieber C.M."/>
            <person name="Emerson J.B."/>
            <person name="Anantharaman K."/>
            <person name="Thomas B.C."/>
            <person name="Malmstrom R."/>
            <person name="Stieglmeier M."/>
            <person name="Klingl A."/>
            <person name="Woyke T."/>
            <person name="Ryan C.M."/>
            <person name="Banfield J.F."/>
        </authorList>
    </citation>
    <scope>NUCLEOTIDE SEQUENCE [LARGE SCALE GENOMIC DNA]</scope>
    <source>
        <strain evidence="11">CG11_big_fil_rev_8_21_14_0_20_42_13</strain>
    </source>
</reference>
<evidence type="ECO:0000256" key="2">
    <source>
        <dbReference type="ARBA" id="ARBA00004496"/>
    </source>
</evidence>
<dbReference type="NCBIfam" id="NF002881">
    <property type="entry name" value="PRK03343.1"/>
    <property type="match status" value="1"/>
</dbReference>
<dbReference type="NCBIfam" id="TIGR00876">
    <property type="entry name" value="tal_mycobact"/>
    <property type="match status" value="1"/>
</dbReference>
<evidence type="ECO:0000313" key="11">
    <source>
        <dbReference type="EMBL" id="PIQ88800.1"/>
    </source>
</evidence>
<organism evidence="11 12">
    <name type="scientific">Candidatus Ghiorseimicrobium undicola</name>
    <dbReference type="NCBI Taxonomy" id="1974746"/>
    <lineage>
        <taxon>Bacteria</taxon>
        <taxon>Pseudomonadati</taxon>
        <taxon>Candidatus Omnitrophota</taxon>
        <taxon>Candidatus Ghiorseimicrobium</taxon>
    </lineage>
</organism>
<dbReference type="UniPathway" id="UPA00115">
    <property type="reaction ID" value="UER00414"/>
</dbReference>
<comment type="catalytic activity">
    <reaction evidence="10">
        <text>D-sedoheptulose 7-phosphate + D-glyceraldehyde 3-phosphate = D-erythrose 4-phosphate + beta-D-fructose 6-phosphate</text>
        <dbReference type="Rhea" id="RHEA:17053"/>
        <dbReference type="ChEBI" id="CHEBI:16897"/>
        <dbReference type="ChEBI" id="CHEBI:57483"/>
        <dbReference type="ChEBI" id="CHEBI:57634"/>
        <dbReference type="ChEBI" id="CHEBI:59776"/>
        <dbReference type="EC" id="2.2.1.2"/>
    </reaction>
</comment>
<dbReference type="GO" id="GO:0004801">
    <property type="term" value="F:transaldolase activity"/>
    <property type="evidence" value="ECO:0007669"/>
    <property type="project" value="UniProtKB-UniRule"/>
</dbReference>
<dbReference type="EC" id="2.2.1.2" evidence="5 10"/>
<proteinExistence type="inferred from homology"/>
<evidence type="ECO:0000256" key="5">
    <source>
        <dbReference type="ARBA" id="ARBA00013151"/>
    </source>
</evidence>
<keyword evidence="7 10" id="KW-0808">Transferase</keyword>
<comment type="caution">
    <text evidence="11">The sequence shown here is derived from an EMBL/GenBank/DDBJ whole genome shotgun (WGS) entry which is preliminary data.</text>
</comment>
<evidence type="ECO:0000256" key="3">
    <source>
        <dbReference type="ARBA" id="ARBA00004857"/>
    </source>
</evidence>
<dbReference type="GO" id="GO:0005975">
    <property type="term" value="P:carbohydrate metabolic process"/>
    <property type="evidence" value="ECO:0007669"/>
    <property type="project" value="InterPro"/>
</dbReference>
<comment type="similarity">
    <text evidence="4 10">Belongs to the transaldolase family. Type 2 subfamily.</text>
</comment>
<dbReference type="Gene3D" id="3.20.20.70">
    <property type="entry name" value="Aldolase class I"/>
    <property type="match status" value="1"/>
</dbReference>
<dbReference type="PANTHER" id="PTHR10683">
    <property type="entry name" value="TRANSALDOLASE"/>
    <property type="match status" value="1"/>
</dbReference>
<keyword evidence="6 10" id="KW-0963">Cytoplasm</keyword>